<feature type="active site" description="Schiff-base intermediate with substrate" evidence="4">
    <location>
        <position position="144"/>
    </location>
</feature>
<gene>
    <name evidence="4" type="primary">aroD</name>
    <name evidence="5" type="ORF">C489_00576</name>
</gene>
<dbReference type="GO" id="GO:0008652">
    <property type="term" value="P:amino acid biosynthetic process"/>
    <property type="evidence" value="ECO:0007669"/>
    <property type="project" value="UniProtKB-KW"/>
</dbReference>
<evidence type="ECO:0000256" key="3">
    <source>
        <dbReference type="ARBA" id="ARBA00023270"/>
    </source>
</evidence>
<feature type="binding site" evidence="4">
    <location>
        <position position="58"/>
    </location>
    <ligand>
        <name>3-dehydroquinate</name>
        <dbReference type="ChEBI" id="CHEBI:32364"/>
    </ligand>
</feature>
<dbReference type="AlphaFoldDB" id="L9YCH9"/>
<dbReference type="GO" id="GO:0009073">
    <property type="term" value="P:aromatic amino acid family biosynthetic process"/>
    <property type="evidence" value="ECO:0007669"/>
    <property type="project" value="UniProtKB-KW"/>
</dbReference>
<dbReference type="Proteomes" id="UP000011632">
    <property type="component" value="Unassembled WGS sequence"/>
</dbReference>
<organism evidence="5 6">
    <name type="scientific">Natrinema versiforme JCM 10478</name>
    <dbReference type="NCBI Taxonomy" id="1227496"/>
    <lineage>
        <taxon>Archaea</taxon>
        <taxon>Methanobacteriati</taxon>
        <taxon>Methanobacteriota</taxon>
        <taxon>Stenosarchaea group</taxon>
        <taxon>Halobacteria</taxon>
        <taxon>Halobacteriales</taxon>
        <taxon>Natrialbaceae</taxon>
        <taxon>Natrinema</taxon>
    </lineage>
</organism>
<dbReference type="InterPro" id="IPR050146">
    <property type="entry name" value="Type-I_3-dehydroquinase"/>
</dbReference>
<evidence type="ECO:0000256" key="4">
    <source>
        <dbReference type="HAMAP-Rule" id="MF_00214"/>
    </source>
</evidence>
<proteinExistence type="inferred from homology"/>
<sequence>MGLDFDSFVLAAATANLSDEPAAREHADAIEFRMDLADEPLAALEDYDGELPILATNRAEWEGGEATDEGRLEALAEATAFDAVDAIDVELESILEGEAEELLETARERGVSIVASAHDFEGTPPRKEMVRTLTEAGKYADVAKLAVTAESKVDTLALLSATEQLTSHGDTVATMAMGEVGSHTRAVAPVYGSKIGYAPVDPADATAPGQYDLETLADLVARLA</sequence>
<accession>L9YCH9</accession>
<dbReference type="PANTHER" id="PTHR43699:SF1">
    <property type="entry name" value="3-DEHYDROQUINATE DEHYDRATASE"/>
    <property type="match status" value="1"/>
</dbReference>
<dbReference type="HAMAP" id="MF_00214">
    <property type="entry name" value="AroD"/>
    <property type="match status" value="1"/>
</dbReference>
<name>L9YCH9_9EURY</name>
<dbReference type="UniPathway" id="UPA00053">
    <property type="reaction ID" value="UER00086"/>
</dbReference>
<dbReference type="EMBL" id="AOID01000003">
    <property type="protein sequence ID" value="ELY71417.1"/>
    <property type="molecule type" value="Genomic_DNA"/>
</dbReference>
<reference evidence="5 6" key="1">
    <citation type="journal article" date="2014" name="PLoS Genet.">
        <title>Phylogenetically driven sequencing of extremely halophilic archaea reveals strategies for static and dynamic osmo-response.</title>
        <authorList>
            <person name="Becker E.A."/>
            <person name="Seitzer P.M."/>
            <person name="Tritt A."/>
            <person name="Larsen D."/>
            <person name="Krusor M."/>
            <person name="Yao A.I."/>
            <person name="Wu D."/>
            <person name="Madern D."/>
            <person name="Eisen J.A."/>
            <person name="Darling A.E."/>
            <person name="Facciotti M.T."/>
        </authorList>
    </citation>
    <scope>NUCLEOTIDE SEQUENCE [LARGE SCALE GENOMIC DNA]</scope>
    <source>
        <strain evidence="5 6">JCM 10478</strain>
    </source>
</reference>
<dbReference type="RefSeq" id="WP_006429131.1">
    <property type="nucleotide sequence ID" value="NZ_AOID01000003.1"/>
</dbReference>
<comment type="catalytic activity">
    <reaction evidence="1 4">
        <text>3-dehydroquinate = 3-dehydroshikimate + H2O</text>
        <dbReference type="Rhea" id="RHEA:21096"/>
        <dbReference type="ChEBI" id="CHEBI:15377"/>
        <dbReference type="ChEBI" id="CHEBI:16630"/>
        <dbReference type="ChEBI" id="CHEBI:32364"/>
        <dbReference type="EC" id="4.2.1.10"/>
    </reaction>
</comment>
<keyword evidence="3 4" id="KW-0704">Schiff base</keyword>
<dbReference type="STRING" id="1227496.C489_00576"/>
<feature type="binding site" evidence="4">
    <location>
        <begin position="31"/>
        <end position="33"/>
    </location>
    <ligand>
        <name>3-dehydroquinate</name>
        <dbReference type="ChEBI" id="CHEBI:32364"/>
    </ligand>
</feature>
<dbReference type="InterPro" id="IPR013785">
    <property type="entry name" value="Aldolase_TIM"/>
</dbReference>
<dbReference type="EC" id="4.2.1.10" evidence="4"/>
<dbReference type="GO" id="GO:0003855">
    <property type="term" value="F:3-dehydroquinate dehydratase activity"/>
    <property type="evidence" value="ECO:0007669"/>
    <property type="project" value="UniProtKB-UniRule"/>
</dbReference>
<feature type="binding site" evidence="4">
    <location>
        <position position="206"/>
    </location>
    <ligand>
        <name>3-dehydroquinate</name>
        <dbReference type="ChEBI" id="CHEBI:32364"/>
    </ligand>
</feature>
<dbReference type="PANTHER" id="PTHR43699">
    <property type="entry name" value="3-DEHYDROQUINATE DEHYDRATASE"/>
    <property type="match status" value="1"/>
</dbReference>
<dbReference type="OrthoDB" id="34329at2157"/>
<dbReference type="SUPFAM" id="SSF51569">
    <property type="entry name" value="Aldolase"/>
    <property type="match status" value="1"/>
</dbReference>
<evidence type="ECO:0000256" key="1">
    <source>
        <dbReference type="ARBA" id="ARBA00001864"/>
    </source>
</evidence>
<evidence type="ECO:0000256" key="2">
    <source>
        <dbReference type="ARBA" id="ARBA00023239"/>
    </source>
</evidence>
<comment type="subunit">
    <text evidence="4">Homodimer.</text>
</comment>
<keyword evidence="4" id="KW-0028">Amino-acid biosynthesis</keyword>
<feature type="binding site" evidence="4">
    <location>
        <position position="185"/>
    </location>
    <ligand>
        <name>3-dehydroquinate</name>
        <dbReference type="ChEBI" id="CHEBI:32364"/>
    </ligand>
</feature>
<dbReference type="Pfam" id="PF01487">
    <property type="entry name" value="DHquinase_I"/>
    <property type="match status" value="1"/>
</dbReference>
<evidence type="ECO:0000313" key="6">
    <source>
        <dbReference type="Proteomes" id="UP000011632"/>
    </source>
</evidence>
<comment type="caution">
    <text evidence="5">The sequence shown here is derived from an EMBL/GenBank/DDBJ whole genome shotgun (WGS) entry which is preliminary data.</text>
</comment>
<comment type="similarity">
    <text evidence="4">Belongs to the type-I 3-dehydroquinase family.</text>
</comment>
<dbReference type="CDD" id="cd00502">
    <property type="entry name" value="DHQase_I"/>
    <property type="match status" value="1"/>
</dbReference>
<dbReference type="InterPro" id="IPR001381">
    <property type="entry name" value="DHquinase_I"/>
</dbReference>
<comment type="function">
    <text evidence="4">Involved in the third step of the chorismate pathway, which leads to the biosynthesis of aromatic amino acids. Catalyzes the cis-dehydration of 3-dehydroquinate (DHQ) and introduces the first double bond of the aromatic ring to yield 3-dehydroshikimate.</text>
</comment>
<protein>
    <recommendedName>
        <fullName evidence="4">3-dehydroquinate dehydratase</fullName>
        <shortName evidence="4">3-dehydroquinase</shortName>
        <ecNumber evidence="4">4.2.1.10</ecNumber>
    </recommendedName>
    <alternativeName>
        <fullName evidence="4">Type I DHQase</fullName>
    </alternativeName>
    <alternativeName>
        <fullName evidence="4">Type I dehydroquinase</fullName>
        <shortName evidence="4">DHQ1</shortName>
    </alternativeName>
</protein>
<feature type="binding site" evidence="4">
    <location>
        <position position="210"/>
    </location>
    <ligand>
        <name>3-dehydroquinate</name>
        <dbReference type="ChEBI" id="CHEBI:32364"/>
    </ligand>
</feature>
<dbReference type="GO" id="GO:0046279">
    <property type="term" value="P:3,4-dihydroxybenzoate biosynthetic process"/>
    <property type="evidence" value="ECO:0007669"/>
    <property type="project" value="TreeGrafter"/>
</dbReference>
<keyword evidence="6" id="KW-1185">Reference proteome</keyword>
<evidence type="ECO:0000313" key="5">
    <source>
        <dbReference type="EMBL" id="ELY71417.1"/>
    </source>
</evidence>
<feature type="active site" description="Proton donor/acceptor" evidence="4">
    <location>
        <position position="118"/>
    </location>
</feature>
<dbReference type="GO" id="GO:0009423">
    <property type="term" value="P:chorismate biosynthetic process"/>
    <property type="evidence" value="ECO:0007669"/>
    <property type="project" value="UniProtKB-UniRule"/>
</dbReference>
<keyword evidence="4" id="KW-0057">Aromatic amino acid biosynthesis</keyword>
<dbReference type="Gene3D" id="3.20.20.70">
    <property type="entry name" value="Aldolase class I"/>
    <property type="match status" value="1"/>
</dbReference>
<keyword evidence="2 4" id="KW-0456">Lyase</keyword>
<dbReference type="PATRIC" id="fig|1227496.3.peg.119"/>
<comment type="caution">
    <text evidence="4">Lacks conserved residue(s) required for the propagation of feature annotation.</text>
</comment>
<comment type="pathway">
    <text evidence="4">Metabolic intermediate biosynthesis; chorismate biosynthesis; chorismate from D-erythrose 4-phosphate and phosphoenolpyruvate: step 3/7.</text>
</comment>